<evidence type="ECO:0000313" key="10">
    <source>
        <dbReference type="Proteomes" id="UP000308197"/>
    </source>
</evidence>
<dbReference type="AlphaFoldDB" id="A0A5C3P2U0"/>
<evidence type="ECO:0000256" key="1">
    <source>
        <dbReference type="ARBA" id="ARBA00004123"/>
    </source>
</evidence>
<evidence type="ECO:0000313" key="9">
    <source>
        <dbReference type="EMBL" id="TFK82938.1"/>
    </source>
</evidence>
<organism evidence="9 10">
    <name type="scientific">Polyporus arcularius HHB13444</name>
    <dbReference type="NCBI Taxonomy" id="1314778"/>
    <lineage>
        <taxon>Eukaryota</taxon>
        <taxon>Fungi</taxon>
        <taxon>Dikarya</taxon>
        <taxon>Basidiomycota</taxon>
        <taxon>Agaricomycotina</taxon>
        <taxon>Agaricomycetes</taxon>
        <taxon>Polyporales</taxon>
        <taxon>Polyporaceae</taxon>
        <taxon>Polyporus</taxon>
    </lineage>
</organism>
<dbReference type="Gene3D" id="6.10.20.40">
    <property type="entry name" value="TEA/ATTS domain"/>
    <property type="match status" value="1"/>
</dbReference>
<name>A0A5C3P2U0_9APHY</name>
<dbReference type="SMART" id="SM00426">
    <property type="entry name" value="TEA"/>
    <property type="match status" value="1"/>
</dbReference>
<evidence type="ECO:0000256" key="5">
    <source>
        <dbReference type="ARBA" id="ARBA00023242"/>
    </source>
</evidence>
<gene>
    <name evidence="9" type="ORF">K466DRAFT_568142</name>
</gene>
<evidence type="ECO:0000256" key="7">
    <source>
        <dbReference type="SAM" id="MobiDB-lite"/>
    </source>
</evidence>
<keyword evidence="4" id="KW-0804">Transcription</keyword>
<evidence type="ECO:0000256" key="4">
    <source>
        <dbReference type="ARBA" id="ARBA00023163"/>
    </source>
</evidence>
<evidence type="ECO:0000259" key="8">
    <source>
        <dbReference type="PROSITE" id="PS51088"/>
    </source>
</evidence>
<evidence type="ECO:0000256" key="3">
    <source>
        <dbReference type="ARBA" id="ARBA00023015"/>
    </source>
</evidence>
<feature type="region of interest" description="Disordered" evidence="7">
    <location>
        <begin position="138"/>
        <end position="240"/>
    </location>
</feature>
<keyword evidence="3" id="KW-0805">Transcription regulation</keyword>
<dbReference type="STRING" id="1314778.A0A5C3P2U0"/>
<comment type="similarity">
    <text evidence="2">Belongs to the TEC1 family.</text>
</comment>
<proteinExistence type="inferred from homology"/>
<dbReference type="GO" id="GO:0005634">
    <property type="term" value="C:nucleus"/>
    <property type="evidence" value="ECO:0007669"/>
    <property type="project" value="UniProtKB-SubCell"/>
</dbReference>
<dbReference type="Proteomes" id="UP000308197">
    <property type="component" value="Unassembled WGS sequence"/>
</dbReference>
<feature type="domain" description="TEA" evidence="8">
    <location>
        <begin position="50"/>
        <end position="124"/>
    </location>
</feature>
<sequence>MPPVNHRENLAQHIHISSADDLSYSVSPSSGINDTIQTIVTGRKCWKTMKGKGEVVWPPYLEAALVEGLEKYQPVESRTSRSFGRFPMRNKFISDYIFQVTGKRRTPKQVGSRLQQLRDTTEGKRILQQLSSRHMAMMQPKGANGQPRAEASGERSPTAATSSSTSPLSGSATSSTQPTRVPTSYVCIDVLPDRGTPPPRLPSMSHSSSPILPSPAPSTLASFVHTPSSPNSPHSGLGLNASGPRVLRHIDPTVTFMSRAALQAYSSFKVTRAGSSAGEPPLHTETTDLELLSSSCMPGSQWSSEIECTFLYRTPFVPRFWESLCRSADPSAYVVMQEIVRSSAAENDSETYAPEDVLLSIVYQFNNVSTSSPPLTPDSVTFSTGASRPGTAGSHFSSESTPELHSELDDMMMFHCPLDVPTMPHHMHGALSSPHTLHPGADMKPPSLIHADEDAYASLPPTPTSPFDLAAPGAHWHHPHHSLAPPAQECGRGMGGGMGADVAIAGTGQYMNLHGALCVVRVLGEGPWCLCISAALGPDNRSGKGRRRRMPR</sequence>
<dbReference type="PANTHER" id="PTHR11834">
    <property type="entry name" value="TRANSCRIPTIONAL ENHANCER FACTOR TEF RELATED"/>
    <property type="match status" value="1"/>
</dbReference>
<dbReference type="InterPro" id="IPR050937">
    <property type="entry name" value="TEC1_TEAD_TF"/>
</dbReference>
<feature type="compositionally biased region" description="Low complexity" evidence="7">
    <location>
        <begin position="202"/>
        <end position="222"/>
    </location>
</feature>
<dbReference type="EMBL" id="ML211436">
    <property type="protein sequence ID" value="TFK82938.1"/>
    <property type="molecule type" value="Genomic_DNA"/>
</dbReference>
<accession>A0A5C3P2U0</accession>
<dbReference type="InterPro" id="IPR000818">
    <property type="entry name" value="TEA/ATTS_dom"/>
</dbReference>
<feature type="region of interest" description="Disordered" evidence="7">
    <location>
        <begin position="374"/>
        <end position="403"/>
    </location>
</feature>
<dbReference type="GO" id="GO:0000981">
    <property type="term" value="F:DNA-binding transcription factor activity, RNA polymerase II-specific"/>
    <property type="evidence" value="ECO:0007669"/>
    <property type="project" value="TreeGrafter"/>
</dbReference>
<evidence type="ECO:0000256" key="2">
    <source>
        <dbReference type="ARBA" id="ARBA00008421"/>
    </source>
</evidence>
<comment type="subcellular location">
    <subcellularLocation>
        <location evidence="1">Nucleus</location>
    </subcellularLocation>
</comment>
<keyword evidence="10" id="KW-1185">Reference proteome</keyword>
<reference evidence="9 10" key="1">
    <citation type="journal article" date="2019" name="Nat. Ecol. Evol.">
        <title>Megaphylogeny resolves global patterns of mushroom evolution.</title>
        <authorList>
            <person name="Varga T."/>
            <person name="Krizsan K."/>
            <person name="Foldi C."/>
            <person name="Dima B."/>
            <person name="Sanchez-Garcia M."/>
            <person name="Sanchez-Ramirez S."/>
            <person name="Szollosi G.J."/>
            <person name="Szarkandi J.G."/>
            <person name="Papp V."/>
            <person name="Albert L."/>
            <person name="Andreopoulos W."/>
            <person name="Angelini C."/>
            <person name="Antonin V."/>
            <person name="Barry K.W."/>
            <person name="Bougher N.L."/>
            <person name="Buchanan P."/>
            <person name="Buyck B."/>
            <person name="Bense V."/>
            <person name="Catcheside P."/>
            <person name="Chovatia M."/>
            <person name="Cooper J."/>
            <person name="Damon W."/>
            <person name="Desjardin D."/>
            <person name="Finy P."/>
            <person name="Geml J."/>
            <person name="Haridas S."/>
            <person name="Hughes K."/>
            <person name="Justo A."/>
            <person name="Karasinski D."/>
            <person name="Kautmanova I."/>
            <person name="Kiss B."/>
            <person name="Kocsube S."/>
            <person name="Kotiranta H."/>
            <person name="LaButti K.M."/>
            <person name="Lechner B.E."/>
            <person name="Liimatainen K."/>
            <person name="Lipzen A."/>
            <person name="Lukacs Z."/>
            <person name="Mihaltcheva S."/>
            <person name="Morgado L.N."/>
            <person name="Niskanen T."/>
            <person name="Noordeloos M.E."/>
            <person name="Ohm R.A."/>
            <person name="Ortiz-Santana B."/>
            <person name="Ovrebo C."/>
            <person name="Racz N."/>
            <person name="Riley R."/>
            <person name="Savchenko A."/>
            <person name="Shiryaev A."/>
            <person name="Soop K."/>
            <person name="Spirin V."/>
            <person name="Szebenyi C."/>
            <person name="Tomsovsky M."/>
            <person name="Tulloss R.E."/>
            <person name="Uehling J."/>
            <person name="Grigoriev I.V."/>
            <person name="Vagvolgyi C."/>
            <person name="Papp T."/>
            <person name="Martin F.M."/>
            <person name="Miettinen O."/>
            <person name="Hibbett D.S."/>
            <person name="Nagy L.G."/>
        </authorList>
    </citation>
    <scope>NUCLEOTIDE SEQUENCE [LARGE SCALE GENOMIC DNA]</scope>
    <source>
        <strain evidence="9 10">HHB13444</strain>
    </source>
</reference>
<dbReference type="GO" id="GO:0005667">
    <property type="term" value="C:transcription regulator complex"/>
    <property type="evidence" value="ECO:0007669"/>
    <property type="project" value="TreeGrafter"/>
</dbReference>
<keyword evidence="5" id="KW-0539">Nucleus</keyword>
<feature type="compositionally biased region" description="Polar residues" evidence="7">
    <location>
        <begin position="225"/>
        <end position="234"/>
    </location>
</feature>
<dbReference type="InterPro" id="IPR038096">
    <property type="entry name" value="TEA/ATTS_sf"/>
</dbReference>
<evidence type="ECO:0000256" key="6">
    <source>
        <dbReference type="PROSITE-ProRule" id="PRU00505"/>
    </source>
</evidence>
<protein>
    <recommendedName>
        <fullName evidence="8">TEA domain-containing protein</fullName>
    </recommendedName>
</protein>
<feature type="compositionally biased region" description="Polar residues" evidence="7">
    <location>
        <begin position="374"/>
        <end position="386"/>
    </location>
</feature>
<feature type="DNA-binding region" description="TEA" evidence="6">
    <location>
        <begin position="50"/>
        <end position="124"/>
    </location>
</feature>
<dbReference type="InParanoid" id="A0A5C3P2U0"/>
<dbReference type="PROSITE" id="PS51088">
    <property type="entry name" value="TEA_2"/>
    <property type="match status" value="1"/>
</dbReference>
<feature type="compositionally biased region" description="Low complexity" evidence="7">
    <location>
        <begin position="156"/>
        <end position="176"/>
    </location>
</feature>
<feature type="region of interest" description="Disordered" evidence="7">
    <location>
        <begin position="104"/>
        <end position="123"/>
    </location>
</feature>
<dbReference type="PANTHER" id="PTHR11834:SF0">
    <property type="entry name" value="PROTEIN SCALLOPED"/>
    <property type="match status" value="1"/>
</dbReference>
<dbReference type="GO" id="GO:0000978">
    <property type="term" value="F:RNA polymerase II cis-regulatory region sequence-specific DNA binding"/>
    <property type="evidence" value="ECO:0007669"/>
    <property type="project" value="TreeGrafter"/>
</dbReference>
<dbReference type="Pfam" id="PF01285">
    <property type="entry name" value="TEA"/>
    <property type="match status" value="1"/>
</dbReference>